<keyword evidence="3" id="KW-1185">Reference proteome</keyword>
<dbReference type="InterPro" id="IPR011009">
    <property type="entry name" value="Kinase-like_dom_sf"/>
</dbReference>
<dbReference type="Gene3D" id="3.90.1200.10">
    <property type="match status" value="1"/>
</dbReference>
<organism evidence="2 3">
    <name type="scientific">Streptosporangium brasiliense</name>
    <dbReference type="NCBI Taxonomy" id="47480"/>
    <lineage>
        <taxon>Bacteria</taxon>
        <taxon>Bacillati</taxon>
        <taxon>Actinomycetota</taxon>
        <taxon>Actinomycetes</taxon>
        <taxon>Streptosporangiales</taxon>
        <taxon>Streptosporangiaceae</taxon>
        <taxon>Streptosporangium</taxon>
    </lineage>
</organism>
<sequence length="413" mass="43439">MDQMAGRTVSALVTVDGRRLGAVGPFPVDTPWWADVGPVVSHLEPALGVPVAVLRLLTVDGGEGARDGHVTYHVEALRPPVRELPSPWPAGSGDLVGPAARRADWATASGVREALEWADSALRASGRPPSGPAGQVKTWNLSGLFRIPTARGPVWLKTTPGFAACEASVIGAFARVAPESVPAVVAADPARRRVLLDHVPGVDCWDAPDDVVRDAVDRLVAAQAAIAERAEGVPAGLPDRTPRVLAGMVDELLDGAAAAELSPGELSSARRLAGRLPALIASLEACGLPHTVVHGDFHPGNVRSDGRRAVMVDFADSHFGHPVLDGLRMRDFTPDGERAARVARFWAEAWSARVPGSDPVRALALGGPLAHLSYAVRYQEFLDNIESSERPYHAGDPAQEIRAALECAGPAGL</sequence>
<reference evidence="2 3" key="1">
    <citation type="submission" date="2023-07" db="EMBL/GenBank/DDBJ databases">
        <title>Sequencing the genomes of 1000 actinobacteria strains.</title>
        <authorList>
            <person name="Klenk H.-P."/>
        </authorList>
    </citation>
    <scope>NUCLEOTIDE SEQUENCE [LARGE SCALE GENOMIC DNA]</scope>
    <source>
        <strain evidence="2 3">DSM 44109</strain>
    </source>
</reference>
<dbReference type="InterPro" id="IPR002575">
    <property type="entry name" value="Aminoglycoside_PTrfase"/>
</dbReference>
<dbReference type="RefSeq" id="WP_306858743.1">
    <property type="nucleotide sequence ID" value="NZ_JAUSRB010000002.1"/>
</dbReference>
<evidence type="ECO:0000259" key="1">
    <source>
        <dbReference type="Pfam" id="PF01636"/>
    </source>
</evidence>
<protein>
    <recommendedName>
        <fullName evidence="1">Aminoglycoside phosphotransferase domain-containing protein</fullName>
    </recommendedName>
</protein>
<gene>
    <name evidence="2" type="ORF">J2S55_001866</name>
</gene>
<dbReference type="SUPFAM" id="SSF56112">
    <property type="entry name" value="Protein kinase-like (PK-like)"/>
    <property type="match status" value="1"/>
</dbReference>
<dbReference type="Proteomes" id="UP001230426">
    <property type="component" value="Unassembled WGS sequence"/>
</dbReference>
<dbReference type="Pfam" id="PF01636">
    <property type="entry name" value="APH"/>
    <property type="match status" value="1"/>
</dbReference>
<name>A0ABT9R2H3_9ACTN</name>
<accession>A0ABT9R2H3</accession>
<comment type="caution">
    <text evidence="2">The sequence shown here is derived from an EMBL/GenBank/DDBJ whole genome shotgun (WGS) entry which is preliminary data.</text>
</comment>
<evidence type="ECO:0000313" key="2">
    <source>
        <dbReference type="EMBL" id="MDP9862600.1"/>
    </source>
</evidence>
<feature type="domain" description="Aminoglycoside phosphotransferase" evidence="1">
    <location>
        <begin position="174"/>
        <end position="347"/>
    </location>
</feature>
<evidence type="ECO:0000313" key="3">
    <source>
        <dbReference type="Proteomes" id="UP001230426"/>
    </source>
</evidence>
<dbReference type="EMBL" id="JAUSRB010000002">
    <property type="protein sequence ID" value="MDP9862600.1"/>
    <property type="molecule type" value="Genomic_DNA"/>
</dbReference>
<proteinExistence type="predicted"/>